<sequence length="129" mass="15208">MSKNLTLCNEHKSFRLELVRALINDATINPLKRTTRSEGQSQVEKEAENKKARVFENFKLPLSRFVGNDHFPEYNERRACLWCRYIRKKENKPALQNPPQSNIWCSKCDVALCCNKERSCFKDFHTLED</sequence>
<name>A0A9N9IRF6_9GLOM</name>
<protein>
    <submittedName>
        <fullName evidence="1">20423_t:CDS:1</fullName>
    </submittedName>
</protein>
<proteinExistence type="predicted"/>
<keyword evidence="2" id="KW-1185">Reference proteome</keyword>
<dbReference type="EMBL" id="CAJVPY010014242">
    <property type="protein sequence ID" value="CAG8745406.1"/>
    <property type="molecule type" value="Genomic_DNA"/>
</dbReference>
<dbReference type="OrthoDB" id="2400393at2759"/>
<comment type="caution">
    <text evidence="1">The sequence shown here is derived from an EMBL/GenBank/DDBJ whole genome shotgun (WGS) entry which is preliminary data.</text>
</comment>
<dbReference type="AlphaFoldDB" id="A0A9N9IRF6"/>
<dbReference type="Proteomes" id="UP000789405">
    <property type="component" value="Unassembled WGS sequence"/>
</dbReference>
<gene>
    <name evidence="1" type="ORF">DERYTH_LOCUS16388</name>
</gene>
<accession>A0A9N9IRF6</accession>
<reference evidence="1" key="1">
    <citation type="submission" date="2021-06" db="EMBL/GenBank/DDBJ databases">
        <authorList>
            <person name="Kallberg Y."/>
            <person name="Tangrot J."/>
            <person name="Rosling A."/>
        </authorList>
    </citation>
    <scope>NUCLEOTIDE SEQUENCE</scope>
    <source>
        <strain evidence="1">MA453B</strain>
    </source>
</reference>
<evidence type="ECO:0000313" key="2">
    <source>
        <dbReference type="Proteomes" id="UP000789405"/>
    </source>
</evidence>
<organism evidence="1 2">
    <name type="scientific">Dentiscutata erythropus</name>
    <dbReference type="NCBI Taxonomy" id="1348616"/>
    <lineage>
        <taxon>Eukaryota</taxon>
        <taxon>Fungi</taxon>
        <taxon>Fungi incertae sedis</taxon>
        <taxon>Mucoromycota</taxon>
        <taxon>Glomeromycotina</taxon>
        <taxon>Glomeromycetes</taxon>
        <taxon>Diversisporales</taxon>
        <taxon>Gigasporaceae</taxon>
        <taxon>Dentiscutata</taxon>
    </lineage>
</organism>
<evidence type="ECO:0000313" key="1">
    <source>
        <dbReference type="EMBL" id="CAG8745406.1"/>
    </source>
</evidence>